<feature type="domain" description="ABC transmembrane type-2" evidence="9">
    <location>
        <begin position="35"/>
        <end position="266"/>
    </location>
</feature>
<feature type="transmembrane region" description="Helical" evidence="8">
    <location>
        <begin position="154"/>
        <end position="177"/>
    </location>
</feature>
<keyword evidence="3 8" id="KW-0813">Transport</keyword>
<dbReference type="Proteomes" id="UP000182448">
    <property type="component" value="Unassembled WGS sequence"/>
</dbReference>
<gene>
    <name evidence="11" type="ORF">GA0061075_11817</name>
    <name evidence="10" type="ORF">HF960_08605</name>
</gene>
<evidence type="ECO:0000313" key="10">
    <source>
        <dbReference type="EMBL" id="NKY67701.1"/>
    </source>
</evidence>
<name>A0A4Y4G2N6_WEIHE</name>
<feature type="transmembrane region" description="Helical" evidence="8">
    <location>
        <begin position="69"/>
        <end position="88"/>
    </location>
</feature>
<dbReference type="Pfam" id="PF01061">
    <property type="entry name" value="ABC2_membrane"/>
    <property type="match status" value="1"/>
</dbReference>
<organism evidence="10 13">
    <name type="scientific">Weissella hellenica</name>
    <dbReference type="NCBI Taxonomy" id="46256"/>
    <lineage>
        <taxon>Bacteria</taxon>
        <taxon>Bacillati</taxon>
        <taxon>Bacillota</taxon>
        <taxon>Bacilli</taxon>
        <taxon>Lactobacillales</taxon>
        <taxon>Lactobacillaceae</taxon>
        <taxon>Weissella</taxon>
    </lineage>
</organism>
<evidence type="ECO:0000313" key="12">
    <source>
        <dbReference type="Proteomes" id="UP000182448"/>
    </source>
</evidence>
<dbReference type="InterPro" id="IPR013525">
    <property type="entry name" value="ABC2_TM"/>
</dbReference>
<dbReference type="EMBL" id="JAAXPM010000017">
    <property type="protein sequence ID" value="NKY67701.1"/>
    <property type="molecule type" value="Genomic_DNA"/>
</dbReference>
<dbReference type="PANTHER" id="PTHR30413:SF10">
    <property type="entry name" value="CAPSULE POLYSACCHARIDE EXPORT INNER-MEMBRANE PROTEIN CTRC"/>
    <property type="match status" value="1"/>
</dbReference>
<reference evidence="10 13" key="2">
    <citation type="submission" date="2020-04" db="EMBL/GenBank/DDBJ databases">
        <title>MicrobeNet Type strains.</title>
        <authorList>
            <person name="Nicholson A.C."/>
        </authorList>
    </citation>
    <scope>NUCLEOTIDE SEQUENCE [LARGE SCALE GENOMIC DNA]</scope>
    <source>
        <strain evidence="10 13">CCUG 33494</strain>
    </source>
</reference>
<evidence type="ECO:0000313" key="13">
    <source>
        <dbReference type="Proteomes" id="UP000585749"/>
    </source>
</evidence>
<evidence type="ECO:0000313" key="11">
    <source>
        <dbReference type="EMBL" id="SCC12066.1"/>
    </source>
</evidence>
<evidence type="ECO:0000256" key="1">
    <source>
        <dbReference type="ARBA" id="ARBA00004651"/>
    </source>
</evidence>
<keyword evidence="6 8" id="KW-1133">Transmembrane helix</keyword>
<dbReference type="GO" id="GO:0140359">
    <property type="term" value="F:ABC-type transporter activity"/>
    <property type="evidence" value="ECO:0007669"/>
    <property type="project" value="InterPro"/>
</dbReference>
<evidence type="ECO:0000256" key="4">
    <source>
        <dbReference type="ARBA" id="ARBA00022475"/>
    </source>
</evidence>
<keyword evidence="5 8" id="KW-0812">Transmembrane</keyword>
<protein>
    <recommendedName>
        <fullName evidence="8">Transport permease protein</fullName>
    </recommendedName>
</protein>
<sequence>MKDIWKIIKELVKSWPVVRRIARYNNDQTYRQNYLGDFWHFADPALQIGVMILMFAVRGGGDKSNPHATGLAGYIAWIALGMVTYFFMQSAMQKSAKSIQTQVNMLSRMKFSLAAIPLTEIVTELRRYFVMLGMAFFAILFMNVKPSIYWLQFFYYFIAMFIFLYALSLVTSTITVLVPDFYNAYAAVLRVGMWISGVIIPVDSPSFPLLLSNILKLNPLYYIIEGFRETLLENPIWFWQNVTANLIFWGIVIILLILGAHIHMRFRSRFMDFV</sequence>
<feature type="transmembrane region" description="Helical" evidence="8">
    <location>
        <begin position="246"/>
        <end position="264"/>
    </location>
</feature>
<dbReference type="PROSITE" id="PS51012">
    <property type="entry name" value="ABC_TM2"/>
    <property type="match status" value="1"/>
</dbReference>
<comment type="caution">
    <text evidence="10">The sequence shown here is derived from an EMBL/GenBank/DDBJ whole genome shotgun (WGS) entry which is preliminary data.</text>
</comment>
<feature type="transmembrane region" description="Helical" evidence="8">
    <location>
        <begin position="128"/>
        <end position="148"/>
    </location>
</feature>
<dbReference type="InterPro" id="IPR047817">
    <property type="entry name" value="ABC2_TM_bact-type"/>
</dbReference>
<feature type="transmembrane region" description="Helical" evidence="8">
    <location>
        <begin position="38"/>
        <end position="57"/>
    </location>
</feature>
<keyword evidence="7 8" id="KW-0472">Membrane</keyword>
<keyword evidence="12" id="KW-1185">Reference proteome</keyword>
<dbReference type="EMBL" id="FMAW01000018">
    <property type="protein sequence ID" value="SCC12066.1"/>
    <property type="molecule type" value="Genomic_DNA"/>
</dbReference>
<proteinExistence type="inferred from homology"/>
<evidence type="ECO:0000256" key="7">
    <source>
        <dbReference type="ARBA" id="ARBA00023136"/>
    </source>
</evidence>
<dbReference type="AlphaFoldDB" id="A0A4Y4G2N6"/>
<evidence type="ECO:0000256" key="6">
    <source>
        <dbReference type="ARBA" id="ARBA00022989"/>
    </source>
</evidence>
<feature type="transmembrane region" description="Helical" evidence="8">
    <location>
        <begin position="184"/>
        <end position="202"/>
    </location>
</feature>
<comment type="similarity">
    <text evidence="2 8">Belongs to the ABC-2 integral membrane protein family.</text>
</comment>
<dbReference type="GO" id="GO:0005886">
    <property type="term" value="C:plasma membrane"/>
    <property type="evidence" value="ECO:0007669"/>
    <property type="project" value="UniProtKB-SubCell"/>
</dbReference>
<dbReference type="Proteomes" id="UP000585749">
    <property type="component" value="Unassembled WGS sequence"/>
</dbReference>
<dbReference type="GO" id="GO:0015920">
    <property type="term" value="P:lipopolysaccharide transport"/>
    <property type="evidence" value="ECO:0007669"/>
    <property type="project" value="TreeGrafter"/>
</dbReference>
<reference evidence="11 12" key="1">
    <citation type="submission" date="2016-08" db="EMBL/GenBank/DDBJ databases">
        <authorList>
            <person name="Varghese N."/>
            <person name="Submissions Spin"/>
        </authorList>
    </citation>
    <scope>NUCLEOTIDE SEQUENCE [LARGE SCALE GENOMIC DNA]</scope>
    <source>
        <strain evidence="11 12">R-53116</strain>
    </source>
</reference>
<evidence type="ECO:0000256" key="5">
    <source>
        <dbReference type="ARBA" id="ARBA00022692"/>
    </source>
</evidence>
<evidence type="ECO:0000256" key="3">
    <source>
        <dbReference type="ARBA" id="ARBA00022448"/>
    </source>
</evidence>
<accession>A0A4Y4G2N6</accession>
<comment type="subcellular location">
    <subcellularLocation>
        <location evidence="1 8">Cell membrane</location>
        <topology evidence="1 8">Multi-pass membrane protein</topology>
    </subcellularLocation>
</comment>
<keyword evidence="4 8" id="KW-1003">Cell membrane</keyword>
<evidence type="ECO:0000256" key="8">
    <source>
        <dbReference type="RuleBase" id="RU361157"/>
    </source>
</evidence>
<evidence type="ECO:0000256" key="2">
    <source>
        <dbReference type="ARBA" id="ARBA00007783"/>
    </source>
</evidence>
<evidence type="ECO:0000259" key="9">
    <source>
        <dbReference type="PROSITE" id="PS51012"/>
    </source>
</evidence>
<dbReference type="PANTHER" id="PTHR30413">
    <property type="entry name" value="INNER MEMBRANE TRANSPORT PERMEASE"/>
    <property type="match status" value="1"/>
</dbReference>
<dbReference type="RefSeq" id="WP_074428038.1">
    <property type="nucleotide sequence ID" value="NZ_BJEG01000019.1"/>
</dbReference>